<reference evidence="3" key="1">
    <citation type="journal article" date="2005" name="Nature">
        <title>The map-based sequence of the rice genome.</title>
        <authorList>
            <consortium name="International rice genome sequencing project (IRGSP)"/>
            <person name="Matsumoto T."/>
            <person name="Wu J."/>
            <person name="Kanamori H."/>
            <person name="Katayose Y."/>
            <person name="Fujisawa M."/>
            <person name="Namiki N."/>
            <person name="Mizuno H."/>
            <person name="Yamamoto K."/>
            <person name="Antonio B.A."/>
            <person name="Baba T."/>
            <person name="Sakata K."/>
            <person name="Nagamura Y."/>
            <person name="Aoki H."/>
            <person name="Arikawa K."/>
            <person name="Arita K."/>
            <person name="Bito T."/>
            <person name="Chiden Y."/>
            <person name="Fujitsuka N."/>
            <person name="Fukunaka R."/>
            <person name="Hamada M."/>
            <person name="Harada C."/>
            <person name="Hayashi A."/>
            <person name="Hijishita S."/>
            <person name="Honda M."/>
            <person name="Hosokawa S."/>
            <person name="Ichikawa Y."/>
            <person name="Idonuma A."/>
            <person name="Iijima M."/>
            <person name="Ikeda M."/>
            <person name="Ikeno M."/>
            <person name="Ito K."/>
            <person name="Ito S."/>
            <person name="Ito T."/>
            <person name="Ito Y."/>
            <person name="Ito Y."/>
            <person name="Iwabuchi A."/>
            <person name="Kamiya K."/>
            <person name="Karasawa W."/>
            <person name="Kurita K."/>
            <person name="Katagiri S."/>
            <person name="Kikuta A."/>
            <person name="Kobayashi H."/>
            <person name="Kobayashi N."/>
            <person name="Machita K."/>
            <person name="Maehara T."/>
            <person name="Masukawa M."/>
            <person name="Mizubayashi T."/>
            <person name="Mukai Y."/>
            <person name="Nagasaki H."/>
            <person name="Nagata Y."/>
            <person name="Naito S."/>
            <person name="Nakashima M."/>
            <person name="Nakama Y."/>
            <person name="Nakamichi Y."/>
            <person name="Nakamura M."/>
            <person name="Meguro A."/>
            <person name="Negishi M."/>
            <person name="Ohta I."/>
            <person name="Ohta T."/>
            <person name="Okamoto M."/>
            <person name="Ono N."/>
            <person name="Saji S."/>
            <person name="Sakaguchi M."/>
            <person name="Sakai K."/>
            <person name="Shibata M."/>
            <person name="Shimokawa T."/>
            <person name="Song J."/>
            <person name="Takazaki Y."/>
            <person name="Terasawa K."/>
            <person name="Tsugane M."/>
            <person name="Tsuji K."/>
            <person name="Ueda S."/>
            <person name="Waki K."/>
            <person name="Yamagata H."/>
            <person name="Yamamoto M."/>
            <person name="Yamamoto S."/>
            <person name="Yamane H."/>
            <person name="Yoshiki S."/>
            <person name="Yoshihara R."/>
            <person name="Yukawa K."/>
            <person name="Zhong H."/>
            <person name="Yano M."/>
            <person name="Yuan Q."/>
            <person name="Ouyang S."/>
            <person name="Liu J."/>
            <person name="Jones K.M."/>
            <person name="Gansberger K."/>
            <person name="Moffat K."/>
            <person name="Hill J."/>
            <person name="Bera J."/>
            <person name="Fadrosh D."/>
            <person name="Jin S."/>
            <person name="Johri S."/>
            <person name="Kim M."/>
            <person name="Overton L."/>
            <person name="Reardon M."/>
            <person name="Tsitrin T."/>
            <person name="Vuong H."/>
            <person name="Weaver B."/>
            <person name="Ciecko A."/>
            <person name="Tallon L."/>
            <person name="Jackson J."/>
            <person name="Pai G."/>
            <person name="Aken S.V."/>
            <person name="Utterback T."/>
            <person name="Reidmuller S."/>
            <person name="Feldblyum T."/>
            <person name="Hsiao J."/>
            <person name="Zismann V."/>
            <person name="Iobst S."/>
            <person name="de Vazeille A.R."/>
            <person name="Buell C.R."/>
            <person name="Ying K."/>
            <person name="Li Y."/>
            <person name="Lu T."/>
            <person name="Huang Y."/>
            <person name="Zhao Q."/>
            <person name="Feng Q."/>
            <person name="Zhang L."/>
            <person name="Zhu J."/>
            <person name="Weng Q."/>
            <person name="Mu J."/>
            <person name="Lu Y."/>
            <person name="Fan D."/>
            <person name="Liu Y."/>
            <person name="Guan J."/>
            <person name="Zhang Y."/>
            <person name="Yu S."/>
            <person name="Liu X."/>
            <person name="Zhang Y."/>
            <person name="Hong G."/>
            <person name="Han B."/>
            <person name="Choisne N."/>
            <person name="Demange N."/>
            <person name="Orjeda G."/>
            <person name="Samain S."/>
            <person name="Cattolico L."/>
            <person name="Pelletier E."/>
            <person name="Couloux A."/>
            <person name="Segurens B."/>
            <person name="Wincker P."/>
            <person name="D'Hont A."/>
            <person name="Scarpelli C."/>
            <person name="Weissenbach J."/>
            <person name="Salanoubat M."/>
            <person name="Quetier F."/>
            <person name="Yu Y."/>
            <person name="Kim H.R."/>
            <person name="Rambo T."/>
            <person name="Currie J."/>
            <person name="Collura K."/>
            <person name="Luo M."/>
            <person name="Yang T."/>
            <person name="Ammiraju J.S.S."/>
            <person name="Engler F."/>
            <person name="Soderlund C."/>
            <person name="Wing R.A."/>
            <person name="Palmer L.E."/>
            <person name="de la Bastide M."/>
            <person name="Spiegel L."/>
            <person name="Nascimento L."/>
            <person name="Zutavern T."/>
            <person name="O'Shaughnessy A."/>
            <person name="Dike S."/>
            <person name="Dedhia N."/>
            <person name="Preston R."/>
            <person name="Balija V."/>
            <person name="McCombie W.R."/>
            <person name="Chow T."/>
            <person name="Chen H."/>
            <person name="Chung M."/>
            <person name="Chen C."/>
            <person name="Shaw J."/>
            <person name="Wu H."/>
            <person name="Hsiao K."/>
            <person name="Chao Y."/>
            <person name="Chu M."/>
            <person name="Cheng C."/>
            <person name="Hour A."/>
            <person name="Lee P."/>
            <person name="Lin S."/>
            <person name="Lin Y."/>
            <person name="Liou J."/>
            <person name="Liu S."/>
            <person name="Hsing Y."/>
            <person name="Raghuvanshi S."/>
            <person name="Mohanty A."/>
            <person name="Bharti A.K."/>
            <person name="Gaur A."/>
            <person name="Gupta V."/>
            <person name="Kumar D."/>
            <person name="Ravi V."/>
            <person name="Vij S."/>
            <person name="Kapur A."/>
            <person name="Khurana P."/>
            <person name="Khurana P."/>
            <person name="Khurana J.P."/>
            <person name="Tyagi A.K."/>
            <person name="Gaikwad K."/>
            <person name="Singh A."/>
            <person name="Dalal V."/>
            <person name="Srivastava S."/>
            <person name="Dixit A."/>
            <person name="Pal A.K."/>
            <person name="Ghazi I.A."/>
            <person name="Yadav M."/>
            <person name="Pandit A."/>
            <person name="Bhargava A."/>
            <person name="Sureshbabu K."/>
            <person name="Batra K."/>
            <person name="Sharma T.R."/>
            <person name="Mohapatra T."/>
            <person name="Singh N.K."/>
            <person name="Messing J."/>
            <person name="Nelson A.B."/>
            <person name="Fuks G."/>
            <person name="Kavchok S."/>
            <person name="Keizer G."/>
            <person name="Linton E."/>
            <person name="Llaca V."/>
            <person name="Song R."/>
            <person name="Tanyolac B."/>
            <person name="Young S."/>
            <person name="Ho-Il K."/>
            <person name="Hahn J.H."/>
            <person name="Sangsakoo G."/>
            <person name="Vanavichit A."/>
            <person name="de Mattos Luiz.A.T."/>
            <person name="Zimmer P.D."/>
            <person name="Malone G."/>
            <person name="Dellagostin O."/>
            <person name="de Oliveira A.C."/>
            <person name="Bevan M."/>
            <person name="Bancroft I."/>
            <person name="Minx P."/>
            <person name="Cordum H."/>
            <person name="Wilson R."/>
            <person name="Cheng Z."/>
            <person name="Jin W."/>
            <person name="Jiang J."/>
            <person name="Leong S.A."/>
            <person name="Iwama H."/>
            <person name="Gojobori T."/>
            <person name="Itoh T."/>
            <person name="Niimura Y."/>
            <person name="Fujii Y."/>
            <person name="Habara T."/>
            <person name="Sakai H."/>
            <person name="Sato Y."/>
            <person name="Wilson G."/>
            <person name="Kumar K."/>
            <person name="McCouch S."/>
            <person name="Juretic N."/>
            <person name="Hoen D."/>
            <person name="Wright S."/>
            <person name="Bruskiewich R."/>
            <person name="Bureau T."/>
            <person name="Miyao A."/>
            <person name="Hirochika H."/>
            <person name="Nishikawa T."/>
            <person name="Kadowaki K."/>
            <person name="Sugiura M."/>
            <person name="Burr B."/>
            <person name="Sasaki T."/>
        </authorList>
    </citation>
    <scope>NUCLEOTIDE SEQUENCE [LARGE SCALE GENOMIC DNA]</scope>
    <source>
        <strain evidence="3">cv. Nipponbare</strain>
    </source>
</reference>
<organism evidence="2 3">
    <name type="scientific">Oryza sativa subsp. japonica</name>
    <name type="common">Rice</name>
    <dbReference type="NCBI Taxonomy" id="39947"/>
    <lineage>
        <taxon>Eukaryota</taxon>
        <taxon>Viridiplantae</taxon>
        <taxon>Streptophyta</taxon>
        <taxon>Embryophyta</taxon>
        <taxon>Tracheophyta</taxon>
        <taxon>Spermatophyta</taxon>
        <taxon>Magnoliopsida</taxon>
        <taxon>Liliopsida</taxon>
        <taxon>Poales</taxon>
        <taxon>Poaceae</taxon>
        <taxon>BOP clade</taxon>
        <taxon>Oryzoideae</taxon>
        <taxon>Oryzeae</taxon>
        <taxon>Oryzinae</taxon>
        <taxon>Oryza</taxon>
        <taxon>Oryza sativa</taxon>
    </lineage>
</organism>
<dbReference type="EMBL" id="AC087096">
    <property type="protein sequence ID" value="AAO24906.1"/>
    <property type="molecule type" value="Genomic_DNA"/>
</dbReference>
<reference evidence="3" key="2">
    <citation type="journal article" date="2008" name="Nucleic Acids Res.">
        <title>The rice annotation project database (RAP-DB): 2008 update.</title>
        <authorList>
            <consortium name="The rice annotation project (RAP)"/>
        </authorList>
    </citation>
    <scope>GENOME REANNOTATION</scope>
    <source>
        <strain evidence="3">cv. Nipponbare</strain>
    </source>
</reference>
<evidence type="ECO:0000256" key="1">
    <source>
        <dbReference type="SAM" id="MobiDB-lite"/>
    </source>
</evidence>
<gene>
    <name evidence="2" type="primary">OSJNBa0087O09.16</name>
</gene>
<protein>
    <submittedName>
        <fullName evidence="2">Uncharacterized protein</fullName>
    </submittedName>
</protein>
<dbReference type="AlphaFoldDB" id="Q852M5"/>
<sequence length="212" mass="23379">MVSSGGQRRGAATELRGGRRWVERRRAAGGAPAPGPGYRRCNFRVGHHVAPIHLAQMEQEPLLDPVPMASPARLTWAHRRTRWLPHVFSDGNDERTAAGGERSTPLTPPPRRHPRRDPGDEAGAARRRSPWPRATTTENLAAFGCVEQPPGHVADERRADDEPVEQRVVFRDATVVVVALHPPPAASLRRPPPLAILRGERGIERRGRGERG</sequence>
<name>Q852M5_ORYSJ</name>
<feature type="region of interest" description="Disordered" evidence="1">
    <location>
        <begin position="88"/>
        <end position="134"/>
    </location>
</feature>
<evidence type="ECO:0000313" key="2">
    <source>
        <dbReference type="EMBL" id="AAO24906.1"/>
    </source>
</evidence>
<dbReference type="Proteomes" id="UP000000763">
    <property type="component" value="Chromosome 3"/>
</dbReference>
<evidence type="ECO:0000313" key="3">
    <source>
        <dbReference type="Proteomes" id="UP000000763"/>
    </source>
</evidence>
<accession>Q852M5</accession>
<proteinExistence type="predicted"/>